<feature type="transmembrane region" description="Helical" evidence="9">
    <location>
        <begin position="44"/>
        <end position="63"/>
    </location>
</feature>
<dbReference type="PANTHER" id="PTHR24249:SF79">
    <property type="entry name" value="TRACE AMINE-ASSOCIATED RECEPTOR 9"/>
    <property type="match status" value="1"/>
</dbReference>
<dbReference type="EMBL" id="VCEB01007239">
    <property type="protein sequence ID" value="KAB0338879.1"/>
    <property type="molecule type" value="Genomic_DNA"/>
</dbReference>
<dbReference type="EMBL" id="VCEB01007240">
    <property type="protein sequence ID" value="KAB0338878.1"/>
    <property type="molecule type" value="Genomic_DNA"/>
</dbReference>
<gene>
    <name evidence="12" type="ORF">FD755_025121</name>
    <name evidence="11" type="ORF">FD755_025122</name>
</gene>
<evidence type="ECO:0000256" key="7">
    <source>
        <dbReference type="ARBA" id="ARBA00023170"/>
    </source>
</evidence>
<comment type="subcellular location">
    <subcellularLocation>
        <location evidence="1">Cell membrane</location>
        <topology evidence="1">Multi-pass membrane protein</topology>
    </subcellularLocation>
</comment>
<dbReference type="GO" id="GO:0001594">
    <property type="term" value="F:trace-amine receptor activity"/>
    <property type="evidence" value="ECO:0007669"/>
    <property type="project" value="TreeGrafter"/>
</dbReference>
<evidence type="ECO:0000313" key="12">
    <source>
        <dbReference type="EMBL" id="KAB0338879.1"/>
    </source>
</evidence>
<dbReference type="SUPFAM" id="SSF81321">
    <property type="entry name" value="Family A G protein-coupled receptor-like"/>
    <property type="match status" value="1"/>
</dbReference>
<evidence type="ECO:0000256" key="2">
    <source>
        <dbReference type="ARBA" id="ARBA00022475"/>
    </source>
</evidence>
<evidence type="ECO:0000256" key="8">
    <source>
        <dbReference type="ARBA" id="ARBA00023224"/>
    </source>
</evidence>
<evidence type="ECO:0000256" key="1">
    <source>
        <dbReference type="ARBA" id="ARBA00004651"/>
    </source>
</evidence>
<keyword evidence="6 9" id="KW-0472">Membrane</keyword>
<keyword evidence="7" id="KW-0675">Receptor</keyword>
<evidence type="ECO:0000256" key="4">
    <source>
        <dbReference type="ARBA" id="ARBA00022989"/>
    </source>
</evidence>
<dbReference type="PRINTS" id="PR00237">
    <property type="entry name" value="GPCRRHODOPSN"/>
</dbReference>
<dbReference type="InterPro" id="IPR000276">
    <property type="entry name" value="GPCR_Rhodpsn"/>
</dbReference>
<evidence type="ECO:0000256" key="6">
    <source>
        <dbReference type="ARBA" id="ARBA00023136"/>
    </source>
</evidence>
<keyword evidence="5" id="KW-0297">G-protein coupled receptor</keyword>
<sequence length="136" mass="15596">MVFIYGKIFLVAKYQARKIESTASQAQCSSESYKDRVAKRERKAAKTLGIAVAAFLVSWLPYIIDAVIDAYMNFITPPYVYEILVWCVYYNSAMNPLIYAFFYPWFRKAVKLIVSGQVLRSDSSTINLFSEEADID</sequence>
<dbReference type="Pfam" id="PF00001">
    <property type="entry name" value="7tm_1"/>
    <property type="match status" value="1"/>
</dbReference>
<feature type="transmembrane region" description="Helical" evidence="9">
    <location>
        <begin position="83"/>
        <end position="106"/>
    </location>
</feature>
<dbReference type="AlphaFoldDB" id="A0A5N3UQA9"/>
<dbReference type="Proteomes" id="UP000326062">
    <property type="component" value="Unassembled WGS sequence"/>
</dbReference>
<evidence type="ECO:0000256" key="9">
    <source>
        <dbReference type="SAM" id="Phobius"/>
    </source>
</evidence>
<protein>
    <recommendedName>
        <fullName evidence="10">G-protein coupled receptors family 1 profile domain-containing protein</fullName>
    </recommendedName>
</protein>
<evidence type="ECO:0000259" key="10">
    <source>
        <dbReference type="PROSITE" id="PS50262"/>
    </source>
</evidence>
<dbReference type="InterPro" id="IPR050569">
    <property type="entry name" value="TAAR"/>
</dbReference>
<feature type="domain" description="G-protein coupled receptors family 1 profile" evidence="10">
    <location>
        <begin position="1"/>
        <end position="99"/>
    </location>
</feature>
<name>A0A5N3UQA9_MUNRE</name>
<organism evidence="11 13">
    <name type="scientific">Muntiacus reevesi</name>
    <name type="common">Reeves' muntjac</name>
    <name type="synonym">Cervus reevesi</name>
    <dbReference type="NCBI Taxonomy" id="9886"/>
    <lineage>
        <taxon>Eukaryota</taxon>
        <taxon>Metazoa</taxon>
        <taxon>Chordata</taxon>
        <taxon>Craniata</taxon>
        <taxon>Vertebrata</taxon>
        <taxon>Euteleostomi</taxon>
        <taxon>Mammalia</taxon>
        <taxon>Eutheria</taxon>
        <taxon>Laurasiatheria</taxon>
        <taxon>Artiodactyla</taxon>
        <taxon>Ruminantia</taxon>
        <taxon>Pecora</taxon>
        <taxon>Cervidae</taxon>
        <taxon>Muntiacinae</taxon>
        <taxon>Muntiacus</taxon>
    </lineage>
</organism>
<keyword evidence="3 9" id="KW-0812">Transmembrane</keyword>
<dbReference type="PROSITE" id="PS50262">
    <property type="entry name" value="G_PROTEIN_RECEP_F1_2"/>
    <property type="match status" value="1"/>
</dbReference>
<keyword evidence="8" id="KW-0807">Transducer</keyword>
<dbReference type="Gene3D" id="1.20.1070.10">
    <property type="entry name" value="Rhodopsin 7-helix transmembrane proteins"/>
    <property type="match status" value="1"/>
</dbReference>
<keyword evidence="13" id="KW-1185">Reference proteome</keyword>
<evidence type="ECO:0000256" key="5">
    <source>
        <dbReference type="ARBA" id="ARBA00023040"/>
    </source>
</evidence>
<accession>A0A5N3UQA9</accession>
<evidence type="ECO:0000313" key="11">
    <source>
        <dbReference type="EMBL" id="KAB0338878.1"/>
    </source>
</evidence>
<evidence type="ECO:0000256" key="3">
    <source>
        <dbReference type="ARBA" id="ARBA00022692"/>
    </source>
</evidence>
<evidence type="ECO:0000313" key="13">
    <source>
        <dbReference type="Proteomes" id="UP000326062"/>
    </source>
</evidence>
<dbReference type="GO" id="GO:0005886">
    <property type="term" value="C:plasma membrane"/>
    <property type="evidence" value="ECO:0007669"/>
    <property type="project" value="UniProtKB-SubCell"/>
</dbReference>
<proteinExistence type="predicted"/>
<dbReference type="PANTHER" id="PTHR24249">
    <property type="entry name" value="HISTAMINE RECEPTOR-RELATED G-PROTEIN COUPLED RECEPTOR"/>
    <property type="match status" value="1"/>
</dbReference>
<dbReference type="InterPro" id="IPR017452">
    <property type="entry name" value="GPCR_Rhodpsn_7TM"/>
</dbReference>
<reference evidence="11 13" key="1">
    <citation type="submission" date="2019-06" db="EMBL/GenBank/DDBJ databases">
        <title>Discovery of a novel chromosome fission-fusion reversal in muntjac.</title>
        <authorList>
            <person name="Mudd A.B."/>
            <person name="Bredeson J.V."/>
            <person name="Baum R."/>
            <person name="Hockemeyer D."/>
            <person name="Rokhsar D.S."/>
        </authorList>
    </citation>
    <scope>NUCLEOTIDE SEQUENCE [LARGE SCALE GENOMIC DNA]</scope>
    <source>
        <strain evidence="11">UCam_UCB_Mr</strain>
        <tissue evidence="11">Fibroblast cell line</tissue>
    </source>
</reference>
<comment type="caution">
    <text evidence="11">The sequence shown here is derived from an EMBL/GenBank/DDBJ whole genome shotgun (WGS) entry which is preliminary data.</text>
</comment>
<keyword evidence="2" id="KW-1003">Cell membrane</keyword>
<keyword evidence="4 9" id="KW-1133">Transmembrane helix</keyword>